<sequence>MPHRRPRWRWLLAVSVGGGQIFRSEYKHLPSPMCPTMESSVPIIDFGAFHTGSFEERSRIGQEVVKAMSEVGFLYIVNHGISAADQDRMFEWSKAFFELSEEQKLKCEHPKDGAHHRGWSHVGREKVVQMVFDRTQIEQLRKIPDVKESFDLGNEETKELENFWPDETDIPAFKEYCLYYYKLCTELSKKILRAIALGMGLDEHFLTSYHTRSNNQLRLLHYPPTPVEDLKSGKAERIAAHTDFGTFTMLLQDSCGGLQVESPHNKGHFLPAPYVPGSLVINTGDFLMRWSNDKLKSTLHRVIAPPVDQDTGMTQARYSIPYFVSADKNEVVDALPGTFSAENPKKYPPITSGNYLAMRLNATYT</sequence>
<dbReference type="GO" id="GO:0044283">
    <property type="term" value="P:small molecule biosynthetic process"/>
    <property type="evidence" value="ECO:0007669"/>
    <property type="project" value="UniProtKB-ARBA"/>
</dbReference>
<dbReference type="GO" id="GO:0046872">
    <property type="term" value="F:metal ion binding"/>
    <property type="evidence" value="ECO:0007669"/>
    <property type="project" value="UniProtKB-KW"/>
</dbReference>
<dbReference type="Gene3D" id="2.60.120.330">
    <property type="entry name" value="B-lactam Antibiotic, Isopenicillin N Synthase, Chain"/>
    <property type="match status" value="1"/>
</dbReference>
<keyword evidence="5" id="KW-1185">Reference proteome</keyword>
<evidence type="ECO:0000313" key="4">
    <source>
        <dbReference type="EMBL" id="KAG7762357.1"/>
    </source>
</evidence>
<evidence type="ECO:0000313" key="3">
    <source>
        <dbReference type="EMBL" id="KAG7729697.1"/>
    </source>
</evidence>
<comment type="caution">
    <text evidence="3">The sequence shown here is derived from an EMBL/GenBank/DDBJ whole genome shotgun (WGS) entry which is preliminary data.</text>
</comment>
<dbReference type="InterPro" id="IPR050231">
    <property type="entry name" value="Iron_ascorbate_oxido_reductase"/>
</dbReference>
<organism evidence="3 6">
    <name type="scientific">Ogataea haglerorum</name>
    <dbReference type="NCBI Taxonomy" id="1937702"/>
    <lineage>
        <taxon>Eukaryota</taxon>
        <taxon>Fungi</taxon>
        <taxon>Dikarya</taxon>
        <taxon>Ascomycota</taxon>
        <taxon>Saccharomycotina</taxon>
        <taxon>Pichiomycetes</taxon>
        <taxon>Pichiales</taxon>
        <taxon>Pichiaceae</taxon>
        <taxon>Ogataea</taxon>
    </lineage>
</organism>
<evidence type="ECO:0000313" key="5">
    <source>
        <dbReference type="Proteomes" id="UP000697297"/>
    </source>
</evidence>
<keyword evidence="1" id="KW-0408">Iron</keyword>
<dbReference type="PANTHER" id="PTHR47990">
    <property type="entry name" value="2-OXOGLUTARATE (2OG) AND FE(II)-DEPENDENT OXYGENASE SUPERFAMILY PROTEIN-RELATED"/>
    <property type="match status" value="1"/>
</dbReference>
<dbReference type="InterPro" id="IPR027443">
    <property type="entry name" value="IPNS-like_sf"/>
</dbReference>
<proteinExistence type="inferred from homology"/>
<evidence type="ECO:0000259" key="2">
    <source>
        <dbReference type="PROSITE" id="PS51471"/>
    </source>
</evidence>
<dbReference type="Proteomes" id="UP000738402">
    <property type="component" value="Unassembled WGS sequence"/>
</dbReference>
<accession>A0AAN6I2H1</accession>
<dbReference type="PRINTS" id="PR00682">
    <property type="entry name" value="IPNSYNTHASE"/>
</dbReference>
<name>A0AAN6I2H1_9ASCO</name>
<dbReference type="AlphaFoldDB" id="A0AAN6I2H1"/>
<comment type="similarity">
    <text evidence="1">Belongs to the iron/ascorbate-dependent oxidoreductase family.</text>
</comment>
<protein>
    <recommendedName>
        <fullName evidence="2">Fe2OG dioxygenase domain-containing protein</fullName>
    </recommendedName>
</protein>
<evidence type="ECO:0000256" key="1">
    <source>
        <dbReference type="RuleBase" id="RU003682"/>
    </source>
</evidence>
<evidence type="ECO:0000313" key="6">
    <source>
        <dbReference type="Proteomes" id="UP000738402"/>
    </source>
</evidence>
<feature type="domain" description="Fe2OG dioxygenase" evidence="2">
    <location>
        <begin position="213"/>
        <end position="326"/>
    </location>
</feature>
<dbReference type="EMBL" id="JAHLUH010000002">
    <property type="protein sequence ID" value="KAG7729697.1"/>
    <property type="molecule type" value="Genomic_DNA"/>
</dbReference>
<keyword evidence="1" id="KW-0560">Oxidoreductase</keyword>
<dbReference type="InterPro" id="IPR005123">
    <property type="entry name" value="Oxoglu/Fe-dep_dioxygenase_dom"/>
</dbReference>
<dbReference type="PROSITE" id="PS51471">
    <property type="entry name" value="FE2OG_OXY"/>
    <property type="match status" value="1"/>
</dbReference>
<dbReference type="SUPFAM" id="SSF51197">
    <property type="entry name" value="Clavaminate synthase-like"/>
    <property type="match status" value="1"/>
</dbReference>
<dbReference type="Pfam" id="PF14226">
    <property type="entry name" value="DIOX_N"/>
    <property type="match status" value="1"/>
</dbReference>
<dbReference type="GO" id="GO:0016491">
    <property type="term" value="F:oxidoreductase activity"/>
    <property type="evidence" value="ECO:0007669"/>
    <property type="project" value="UniProtKB-KW"/>
</dbReference>
<reference evidence="3 5" key="1">
    <citation type="journal article" date="2021" name="G3 (Bethesda)">
        <title>Genomic diversity, chromosomal rearrangements, and interspecies hybridization in the ogataea polymorpha species complex.</title>
        <authorList>
            <person name="Hanson S.J."/>
            <person name="Cinneide E.O."/>
            <person name="Salzberg L.I."/>
            <person name="Wolfe K.H."/>
            <person name="McGowan J."/>
            <person name="Fitzpatrick D.A."/>
            <person name="Matlin K."/>
        </authorList>
    </citation>
    <scope>NUCLEOTIDE SEQUENCE</scope>
    <source>
        <strain evidence="4">81-436-3</strain>
        <strain evidence="3">83-405-1</strain>
    </source>
</reference>
<keyword evidence="1" id="KW-0479">Metal-binding</keyword>
<dbReference type="FunFam" id="2.60.120.330:FF:000038">
    <property type="entry name" value="Si:dkey-10o6.2"/>
    <property type="match status" value="1"/>
</dbReference>
<dbReference type="InterPro" id="IPR044861">
    <property type="entry name" value="IPNS-like_FE2OG_OXY"/>
</dbReference>
<dbReference type="EMBL" id="JAHLUN010000015">
    <property type="protein sequence ID" value="KAG7762357.1"/>
    <property type="molecule type" value="Genomic_DNA"/>
</dbReference>
<dbReference type="Proteomes" id="UP000697297">
    <property type="component" value="Unassembled WGS sequence"/>
</dbReference>
<gene>
    <name evidence="3" type="ORF">KL933_000777</name>
    <name evidence="4" type="ORF">KL946_004753</name>
</gene>
<dbReference type="InterPro" id="IPR026992">
    <property type="entry name" value="DIOX_N"/>
</dbReference>
<dbReference type="Pfam" id="PF03171">
    <property type="entry name" value="2OG-FeII_Oxy"/>
    <property type="match status" value="1"/>
</dbReference>